<gene>
    <name evidence="1" type="ORF">E6W39_38820</name>
</gene>
<dbReference type="Proteomes" id="UP000319103">
    <property type="component" value="Unassembled WGS sequence"/>
</dbReference>
<proteinExistence type="predicted"/>
<dbReference type="Gene3D" id="3.10.129.10">
    <property type="entry name" value="Hotdog Thioesterase"/>
    <property type="match status" value="1"/>
</dbReference>
<dbReference type="InterPro" id="IPR029069">
    <property type="entry name" value="HotDog_dom_sf"/>
</dbReference>
<protein>
    <submittedName>
        <fullName evidence="1">Acyl-CoA thioesterase</fullName>
    </submittedName>
</protein>
<name>A0A540WFV3_9ACTN</name>
<comment type="caution">
    <text evidence="1">The sequence shown here is derived from an EMBL/GenBank/DDBJ whole genome shotgun (WGS) entry which is preliminary data.</text>
</comment>
<evidence type="ECO:0000313" key="2">
    <source>
        <dbReference type="Proteomes" id="UP000319103"/>
    </source>
</evidence>
<keyword evidence="2" id="KW-1185">Reference proteome</keyword>
<dbReference type="CDD" id="cd00586">
    <property type="entry name" value="4HBT"/>
    <property type="match status" value="1"/>
</dbReference>
<dbReference type="EMBL" id="VIGB01000003">
    <property type="protein sequence ID" value="TQF07848.1"/>
    <property type="molecule type" value="Genomic_DNA"/>
</dbReference>
<accession>A0A540WFV3</accession>
<dbReference type="AlphaFoldDB" id="A0A540WFV3"/>
<dbReference type="SUPFAM" id="SSF54637">
    <property type="entry name" value="Thioesterase/thiol ester dehydrase-isomerase"/>
    <property type="match status" value="1"/>
</dbReference>
<sequence>MDTDAAGHHHNTAVVRFVEAAEATLMRNCGAAGYFGAAPRVRYEVDFTSPLWFGQDVTTILVVERIGTTSLTLRFEVWGEETDQHPRSLAAAGRYVTAYVPAGHRSAVPWPDAWTAAWKQGGSAGKPP</sequence>
<reference evidence="1 2" key="1">
    <citation type="submission" date="2019-06" db="EMBL/GenBank/DDBJ databases">
        <title>Description of Kitasatospora acidophila sp. nov. isolated from pine grove soil, and reclassification of Streptomyces novaecaesareae to Kitasatospora novaeceasareae comb. nov.</title>
        <authorList>
            <person name="Kim M.J."/>
        </authorList>
    </citation>
    <scope>NUCLEOTIDE SEQUENCE [LARGE SCALE GENOMIC DNA]</scope>
    <source>
        <strain evidence="1 2">MMS16-CNU292</strain>
    </source>
</reference>
<evidence type="ECO:0000313" key="1">
    <source>
        <dbReference type="EMBL" id="TQF07848.1"/>
    </source>
</evidence>
<dbReference type="Pfam" id="PF13279">
    <property type="entry name" value="4HBT_2"/>
    <property type="match status" value="1"/>
</dbReference>
<organism evidence="1 2">
    <name type="scientific">Kitasatospora acidiphila</name>
    <dbReference type="NCBI Taxonomy" id="2567942"/>
    <lineage>
        <taxon>Bacteria</taxon>
        <taxon>Bacillati</taxon>
        <taxon>Actinomycetota</taxon>
        <taxon>Actinomycetes</taxon>
        <taxon>Kitasatosporales</taxon>
        <taxon>Streptomycetaceae</taxon>
        <taxon>Kitasatospora</taxon>
    </lineage>
</organism>
<dbReference type="OrthoDB" id="3467114at2"/>